<organism evidence="7 8">
    <name type="scientific">Ignelater luminosus</name>
    <name type="common">Cucubano</name>
    <name type="synonym">Pyrophorus luminosus</name>
    <dbReference type="NCBI Taxonomy" id="2038154"/>
    <lineage>
        <taxon>Eukaryota</taxon>
        <taxon>Metazoa</taxon>
        <taxon>Ecdysozoa</taxon>
        <taxon>Arthropoda</taxon>
        <taxon>Hexapoda</taxon>
        <taxon>Insecta</taxon>
        <taxon>Pterygota</taxon>
        <taxon>Neoptera</taxon>
        <taxon>Endopterygota</taxon>
        <taxon>Coleoptera</taxon>
        <taxon>Polyphaga</taxon>
        <taxon>Elateriformia</taxon>
        <taxon>Elateroidea</taxon>
        <taxon>Elateridae</taxon>
        <taxon>Agrypninae</taxon>
        <taxon>Pyrophorini</taxon>
        <taxon>Ignelater</taxon>
    </lineage>
</organism>
<evidence type="ECO:0000259" key="6">
    <source>
        <dbReference type="Pfam" id="PF14656"/>
    </source>
</evidence>
<keyword evidence="3" id="KW-0343">GTPase activation</keyword>
<dbReference type="EMBL" id="VTPC01090970">
    <property type="protein sequence ID" value="KAF2880422.1"/>
    <property type="molecule type" value="Genomic_DNA"/>
</dbReference>
<dbReference type="InterPro" id="IPR032839">
    <property type="entry name" value="RAB3GAP_N"/>
</dbReference>
<dbReference type="PANTHER" id="PTHR12472:SF0">
    <property type="entry name" value="RAB3 GTPASE-ACTIVATING PROTEIN NON-CATALYTIC SUBUNIT"/>
    <property type="match status" value="1"/>
</dbReference>
<accession>A0A8K0FXQ0</accession>
<dbReference type="InterPro" id="IPR029257">
    <property type="entry name" value="RAB3GAP2_C"/>
</dbReference>
<dbReference type="Pfam" id="PF14656">
    <property type="entry name" value="RAB3GAP2_C"/>
    <property type="match status" value="1"/>
</dbReference>
<evidence type="ECO:0000313" key="8">
    <source>
        <dbReference type="Proteomes" id="UP000801492"/>
    </source>
</evidence>
<comment type="similarity">
    <text evidence="2">Belongs to the Rab3-GAP regulatory subunit family.</text>
</comment>
<dbReference type="InterPro" id="IPR026059">
    <property type="entry name" value="Rab3GAP2"/>
</dbReference>
<dbReference type="Proteomes" id="UP000801492">
    <property type="component" value="Unassembled WGS sequence"/>
</dbReference>
<dbReference type="Pfam" id="PF14655">
    <property type="entry name" value="RAB3GAP2_N"/>
    <property type="match status" value="1"/>
</dbReference>
<sequence>MSCQIKTAATIADIPTIRRCLFPVDDLRGSDSWLQLCEISVSPTGETIAIANEKKLVVLTAKWDSSTSLNRFEILYSGCIENEDLITAVLCLPIVIQSPSSQVGPEWTCIAVGFESGFVRFYTEDCKFLMGEQFHNESVCNLKCQSQHSPRPDINFEVKLEEFYIQYSSNVCNINGSQLFTILRNCRSQLLRGASKVEYTELALTATNFKKWGFSDQFQVNDIAMVGLDLSNTFDHLLTASTCGGFDTRYRAMAPHNNLVVAAGSKPFVAFHYALEGGNQPVLTDVAKAVASKLKSALPGWLTGHKASAEKQMTLALQPAEPMGCRFGVCDLRRTAISIILSQDRHLAAVTDVLGRVMLIDSHRGVVLRMFKGYRDAQCAFVQVPDEKRSKHRANTRIATFLVVYSPKKGTLEIFSVQQGSKIATFTASKFSTLLYINYGLVGFTVTSKSKYVCSFTCVLIDSDGQLKEIVIPFHFALTEKNSKRARDLHLYKRLKQYIKMGDHALEDFIAETLNTCIEIKTSEVQLQCLQMLMSCKEIHPDIILKCTKYFIEKYELLDAEEINVDGKALKGLSENLNTLTNFYAFLMSNLNENLDAENGNDVDINKNSGELDTKLNFGDKVINNLQKLLDLSTLNDNKKSPELKVSFFESKEFNFSEFLLGFDLSKDETISLKLNLEAAELFKVSEIIFQRYVLSDRNDFEQFENEMQKCRVLIKDLFKMLLYYWVNRPLSTNINLEKEMQNLSQLLHMLAKAEPTNNIAVEYNQISPFWTEIREILADSARPFPALTAALICRCIAQRIEHEKELQQSSTSIEEENMEIWEKLSQENCEWMLLIGKLEDVSLLNIILSNKPYFIDSKYCTLPQLKHNSVDISLKYVLEKGKGTVSELVAQWLTTAGVEPESIVLNEMLQQNDEQVVSNASGSELAQGNNIENKEETEPLFEHLNTIKKQFPYSLNPSLLLANMCWEYALAWQKQLPEFTYLDAAIKCLNSIPQAHVKQGLYNLVWNTHLKIIFESACKLINKVGKLPKERLCKQDTGLTDFQIALFISTCTTFLDDFLEVVQQSYNSEKIRISYEGIWDNGGQPLAELALQQNHINYDLLHAHYQLSLTIQMIVTFTGVKHTKPVTTLYDSSVISLFFTDLQQKTQTNWHRSDTKMHASRTQFLLKIITASIETVSTTDNKIYATNHVKWMSKCLSLARVWNLDVDLLKRFQILQLLSNGFDSIAEELLPSITELNKFGPDLLVIAGKRLYQYISSSSDLGEKIAALTPSLTKYLDSLNGEWCAPSSLESILNIGTHCIRCLEENQVEYKLACQLLEACSTLQDIQR</sequence>
<dbReference type="PANTHER" id="PTHR12472">
    <property type="entry name" value="RAB3-GAP REGULATORY DOMAIN"/>
    <property type="match status" value="1"/>
</dbReference>
<proteinExistence type="inferred from homology"/>
<gene>
    <name evidence="7" type="ORF">ILUMI_25756</name>
</gene>
<name>A0A8K0FXQ0_IGNLU</name>
<dbReference type="GO" id="GO:0005737">
    <property type="term" value="C:cytoplasm"/>
    <property type="evidence" value="ECO:0007669"/>
    <property type="project" value="UniProtKB-SubCell"/>
</dbReference>
<comment type="subcellular location">
    <subcellularLocation>
        <location evidence="1">Cytoplasm</location>
    </subcellularLocation>
</comment>
<evidence type="ECO:0000259" key="5">
    <source>
        <dbReference type="Pfam" id="PF14655"/>
    </source>
</evidence>
<dbReference type="OrthoDB" id="2019917at2759"/>
<keyword evidence="8" id="KW-1185">Reference proteome</keyword>
<evidence type="ECO:0000256" key="2">
    <source>
        <dbReference type="ARBA" id="ARBA00008153"/>
    </source>
</evidence>
<comment type="caution">
    <text evidence="7">The sequence shown here is derived from an EMBL/GenBank/DDBJ whole genome shotgun (WGS) entry which is preliminary data.</text>
</comment>
<keyword evidence="4" id="KW-0963">Cytoplasm</keyword>
<feature type="domain" description="Rab3GAP regulatory subunit C-terminal" evidence="6">
    <location>
        <begin position="717"/>
        <end position="1304"/>
    </location>
</feature>
<evidence type="ECO:0000256" key="3">
    <source>
        <dbReference type="ARBA" id="ARBA00022468"/>
    </source>
</evidence>
<reference evidence="7" key="1">
    <citation type="submission" date="2019-08" db="EMBL/GenBank/DDBJ databases">
        <title>The genome of the North American firefly Photinus pyralis.</title>
        <authorList>
            <consortium name="Photinus pyralis genome working group"/>
            <person name="Fallon T.R."/>
            <person name="Sander Lower S.E."/>
            <person name="Weng J.-K."/>
        </authorList>
    </citation>
    <scope>NUCLEOTIDE SEQUENCE</scope>
    <source>
        <strain evidence="7">TRF0915ILg1</strain>
        <tissue evidence="7">Whole body</tissue>
    </source>
</reference>
<evidence type="ECO:0000313" key="7">
    <source>
        <dbReference type="EMBL" id="KAF2880422.1"/>
    </source>
</evidence>
<protein>
    <recommendedName>
        <fullName evidence="9">Rab3 GTPase-activating protein non-catalytic subunit</fullName>
    </recommendedName>
</protein>
<evidence type="ECO:0000256" key="1">
    <source>
        <dbReference type="ARBA" id="ARBA00004496"/>
    </source>
</evidence>
<evidence type="ECO:0008006" key="9">
    <source>
        <dbReference type="Google" id="ProtNLM"/>
    </source>
</evidence>
<dbReference type="GO" id="GO:0005096">
    <property type="term" value="F:GTPase activator activity"/>
    <property type="evidence" value="ECO:0007669"/>
    <property type="project" value="UniProtKB-KW"/>
</dbReference>
<feature type="domain" description="Rab3-GAP regulatory subunit N-terminal" evidence="5">
    <location>
        <begin position="33"/>
        <end position="435"/>
    </location>
</feature>
<evidence type="ECO:0000256" key="4">
    <source>
        <dbReference type="ARBA" id="ARBA00022490"/>
    </source>
</evidence>